<feature type="region of interest" description="Disordered" evidence="3">
    <location>
        <begin position="1004"/>
        <end position="1031"/>
    </location>
</feature>
<dbReference type="InterPro" id="IPR014716">
    <property type="entry name" value="Fibrinogen_a/b/g_C_1"/>
</dbReference>
<evidence type="ECO:0000256" key="3">
    <source>
        <dbReference type="SAM" id="MobiDB-lite"/>
    </source>
</evidence>
<feature type="compositionally biased region" description="Polar residues" evidence="3">
    <location>
        <begin position="816"/>
        <end position="826"/>
    </location>
</feature>
<dbReference type="GO" id="GO:0005615">
    <property type="term" value="C:extracellular space"/>
    <property type="evidence" value="ECO:0007669"/>
    <property type="project" value="TreeGrafter"/>
</dbReference>
<feature type="compositionally biased region" description="Polar residues" evidence="3">
    <location>
        <begin position="738"/>
        <end position="752"/>
    </location>
</feature>
<feature type="compositionally biased region" description="Basic and acidic residues" evidence="3">
    <location>
        <begin position="907"/>
        <end position="918"/>
    </location>
</feature>
<dbReference type="InterPro" id="IPR020837">
    <property type="entry name" value="Fibrinogen_CS"/>
</dbReference>
<gene>
    <name evidence="6" type="ORF">C0J50_22900</name>
</gene>
<keyword evidence="7" id="KW-1185">Reference proteome</keyword>
<dbReference type="NCBIfam" id="NF040941">
    <property type="entry name" value="GGGWT_bact"/>
    <property type="match status" value="1"/>
</dbReference>
<keyword evidence="1" id="KW-1015">Disulfide bond</keyword>
<feature type="compositionally biased region" description="Basic and acidic residues" evidence="3">
    <location>
        <begin position="801"/>
        <end position="815"/>
    </location>
</feature>
<dbReference type="InterPro" id="IPR036056">
    <property type="entry name" value="Fibrinogen-like_C"/>
</dbReference>
<dbReference type="AlphaFoldDB" id="A0AAD5AKV7"/>
<feature type="compositionally biased region" description="Polar residues" evidence="3">
    <location>
        <begin position="966"/>
        <end position="978"/>
    </location>
</feature>
<dbReference type="SMART" id="SM00186">
    <property type="entry name" value="FBG"/>
    <property type="match status" value="1"/>
</dbReference>
<feature type="region of interest" description="Disordered" evidence="3">
    <location>
        <begin position="383"/>
        <end position="407"/>
    </location>
</feature>
<keyword evidence="4" id="KW-0732">Signal</keyword>
<keyword evidence="2" id="KW-0175">Coiled coil</keyword>
<dbReference type="PANTHER" id="PTHR19143">
    <property type="entry name" value="FIBRINOGEN/TENASCIN/ANGIOPOEITIN"/>
    <property type="match status" value="1"/>
</dbReference>
<evidence type="ECO:0000256" key="2">
    <source>
        <dbReference type="SAM" id="Coils"/>
    </source>
</evidence>
<evidence type="ECO:0000256" key="1">
    <source>
        <dbReference type="ARBA" id="ARBA00023157"/>
    </source>
</evidence>
<feature type="compositionally biased region" description="Basic and acidic residues" evidence="3">
    <location>
        <begin position="1021"/>
        <end position="1031"/>
    </location>
</feature>
<comment type="caution">
    <text evidence="6">The sequence shown here is derived from an EMBL/GenBank/DDBJ whole genome shotgun (WGS) entry which is preliminary data.</text>
</comment>
<feature type="region of interest" description="Disordered" evidence="3">
    <location>
        <begin position="285"/>
        <end position="362"/>
    </location>
</feature>
<dbReference type="Gene3D" id="3.90.215.10">
    <property type="entry name" value="Gamma Fibrinogen, chain A, domain 1"/>
    <property type="match status" value="1"/>
</dbReference>
<accession>A0AAD5AKV7</accession>
<feature type="compositionally biased region" description="Basic and acidic residues" evidence="3">
    <location>
        <begin position="335"/>
        <end position="362"/>
    </location>
</feature>
<dbReference type="PANTHER" id="PTHR19143:SF189">
    <property type="entry name" value="FIBROLEUKIN"/>
    <property type="match status" value="1"/>
</dbReference>
<feature type="region of interest" description="Disordered" evidence="3">
    <location>
        <begin position="95"/>
        <end position="127"/>
    </location>
</feature>
<feature type="compositionally biased region" description="Polar residues" evidence="3">
    <location>
        <begin position="919"/>
        <end position="937"/>
    </location>
</feature>
<feature type="compositionally biased region" description="Basic and acidic residues" evidence="3">
    <location>
        <begin position="540"/>
        <end position="553"/>
    </location>
</feature>
<dbReference type="InterPro" id="IPR050373">
    <property type="entry name" value="Fibrinogen_C-term_domain"/>
</dbReference>
<feature type="compositionally biased region" description="Polar residues" evidence="3">
    <location>
        <begin position="167"/>
        <end position="180"/>
    </location>
</feature>
<feature type="region of interest" description="Disordered" evidence="3">
    <location>
        <begin position="879"/>
        <end position="937"/>
    </location>
</feature>
<feature type="compositionally biased region" description="Polar residues" evidence="3">
    <location>
        <begin position="883"/>
        <end position="894"/>
    </location>
</feature>
<feature type="domain" description="Fibrinogen C-terminal" evidence="5">
    <location>
        <begin position="1029"/>
        <end position="1256"/>
    </location>
</feature>
<reference evidence="6" key="1">
    <citation type="submission" date="2018-07" db="EMBL/GenBank/DDBJ databases">
        <title>Comparative genomics of catfishes provides insights into carnivory and benthic adaptation.</title>
        <authorList>
            <person name="Zhang Y."/>
            <person name="Wang D."/>
            <person name="Peng Z."/>
            <person name="Zheng S."/>
            <person name="Shao F."/>
            <person name="Tao W."/>
        </authorList>
    </citation>
    <scope>NUCLEOTIDE SEQUENCE</scope>
    <source>
        <strain evidence="6">Chongqing</strain>
    </source>
</reference>
<evidence type="ECO:0000313" key="6">
    <source>
        <dbReference type="EMBL" id="KAI5617604.1"/>
    </source>
</evidence>
<dbReference type="InterPro" id="IPR002181">
    <property type="entry name" value="Fibrinogen_a/b/g_C_dom"/>
</dbReference>
<feature type="compositionally biased region" description="Polar residues" evidence="3">
    <location>
        <begin position="243"/>
        <end position="258"/>
    </location>
</feature>
<name>A0AAD5AKV7_SILAS</name>
<feature type="compositionally biased region" description="Basic and acidic residues" evidence="3">
    <location>
        <begin position="767"/>
        <end position="794"/>
    </location>
</feature>
<dbReference type="Pfam" id="PF00147">
    <property type="entry name" value="Fibrinogen_C"/>
    <property type="match status" value="1"/>
</dbReference>
<dbReference type="SUPFAM" id="SSF56496">
    <property type="entry name" value="Fibrinogen C-terminal domain-like"/>
    <property type="match status" value="1"/>
</dbReference>
<dbReference type="PROSITE" id="PS00514">
    <property type="entry name" value="FIBRINOGEN_C_1"/>
    <property type="match status" value="1"/>
</dbReference>
<feature type="coiled-coil region" evidence="2">
    <location>
        <begin position="67"/>
        <end position="94"/>
    </location>
</feature>
<feature type="region of interest" description="Disordered" evidence="3">
    <location>
        <begin position="154"/>
        <end position="199"/>
    </location>
</feature>
<feature type="non-terminal residue" evidence="6">
    <location>
        <position position="1256"/>
    </location>
</feature>
<dbReference type="CDD" id="cd00087">
    <property type="entry name" value="FReD"/>
    <property type="match status" value="1"/>
</dbReference>
<organism evidence="6 7">
    <name type="scientific">Silurus asotus</name>
    <name type="common">Amur catfish</name>
    <name type="synonym">Parasilurus asotus</name>
    <dbReference type="NCBI Taxonomy" id="30991"/>
    <lineage>
        <taxon>Eukaryota</taxon>
        <taxon>Metazoa</taxon>
        <taxon>Chordata</taxon>
        <taxon>Craniata</taxon>
        <taxon>Vertebrata</taxon>
        <taxon>Euteleostomi</taxon>
        <taxon>Actinopterygii</taxon>
        <taxon>Neopterygii</taxon>
        <taxon>Teleostei</taxon>
        <taxon>Ostariophysi</taxon>
        <taxon>Siluriformes</taxon>
        <taxon>Siluridae</taxon>
        <taxon>Silurus</taxon>
    </lineage>
</organism>
<protein>
    <recommendedName>
        <fullName evidence="5">Fibrinogen C-terminal domain-containing protein</fullName>
    </recommendedName>
</protein>
<dbReference type="FunFam" id="3.90.215.10:FF:000001">
    <property type="entry name" value="Tenascin isoform 1"/>
    <property type="match status" value="1"/>
</dbReference>
<sequence length="1256" mass="140228">MLLSVLSLWGSLLTLVASQSCPDPSENSATWVRLKPLGQCKDGESTCPYRITLPSLTIQLPKPFRDLEKMVKELQSLTQMVNQLREDCRECKERQGMDWSTSTDDEREDGERIQASEKTFNTRDSQQDIAEREHTVQVTTSRSAVEDSAVVISSEAKDENPTAFGKQWNTNQERNVNQHTTKPRSEKNGGTKGFNPLREKTISESISKVGEVPSLTTAKKKILQFPLAELTESSIPRDREQPTQESQKQSQGQSNTNKVRNEMYPGTLTAKGKVKSIPEYHVVSMTTEDVDDNDYDKEDDNEDDDDDVETKQLQTPKGENVPGEKQPVTGTDAQNNRELEPRIKQLPRKQQDKENKKAVADTGLKELRSSIFEDTNNRNVAKEGSVSVVQEPTFKNMKKNNHGERSTKLKVLKPGSHSESQVNLRPVNTDDTIRGQKKLTSPNTGRANASVNVSQINPQTLEIKSKNAFKSKLDGKMDTGVKLKFNSSETVNGQVITTSTIAGMTYDIADLGPTNPQTLDSIKKLNTGTDLEIDTVSQQERSESSISDSRRDVNGTNHSLNSKYDLPKNRNPKLNVTQPRNGKFRIPNPMSINNERRKEQSSNTTTSLRNDAKKSGRHLPTGDLPTSQGKQHKIKHQPERTSTGRINIGKDPRHRKPYILQRIPLNESKAFGSGRTKNTSGIIDYIMSQTESSTNNELNSTVYGMGQSVRPTLAPQGVVDETHLKRTAPTVAVVHTRFNPQIESTSQATTTKQRPEHTGGHSGHAPVLDKAKNLERGSKLPLVEKKKDTHRRTEQGPFKTSRVDSNQKKTEKSLREGSNQHFSGQTPLVDISNERNGLNYATTAATPYTINTEFKNKSSKTTQFTAPIITTTHLLDQDHAEQAKTTSGVKVSNKQARHRLENPSQEIESKRSHSDTGNKELQSASNGQESSAVTNLQPNSLDTIQNIANGSTALILDKVIAGPGSKVSTTSTGHTNDGSNKKPLTVNNMDNRQGIEKQLLSNCHDQCDHGPTPQSILNSHESSKDNRDKLPQDCSDFMKNPKSGIYNVTPTGSGNTTFPVFCDMKSSGGGWTLIQHRLNGNVSFNRTWNDYKGGFGNLMGEFWLGNDKIHWLTTTKAMALRIELEDLDGIKEYAQYDQFHVANESQYYRLTIEGYSGTAGDAMLYSKKFNHNQKNFTTPDRDNDQYTSGNCGAYYSSGWWFDACMAANLNGKYYETRYKGVRNGIFWGTWHNISTESYPTNERQSFKTVRMMIRPR</sequence>
<feature type="region of interest" description="Disordered" evidence="3">
    <location>
        <begin position="966"/>
        <end position="987"/>
    </location>
</feature>
<dbReference type="EMBL" id="MU551702">
    <property type="protein sequence ID" value="KAI5617604.1"/>
    <property type="molecule type" value="Genomic_DNA"/>
</dbReference>
<feature type="signal peptide" evidence="4">
    <location>
        <begin position="1"/>
        <end position="18"/>
    </location>
</feature>
<evidence type="ECO:0000256" key="4">
    <source>
        <dbReference type="SAM" id="SignalP"/>
    </source>
</evidence>
<feature type="region of interest" description="Disordered" evidence="3">
    <location>
        <begin position="533"/>
        <end position="652"/>
    </location>
</feature>
<proteinExistence type="predicted"/>
<feature type="region of interest" description="Disordered" evidence="3">
    <location>
        <begin position="737"/>
        <end position="831"/>
    </location>
</feature>
<evidence type="ECO:0000313" key="7">
    <source>
        <dbReference type="Proteomes" id="UP001205998"/>
    </source>
</evidence>
<feature type="compositionally biased region" description="Acidic residues" evidence="3">
    <location>
        <begin position="288"/>
        <end position="308"/>
    </location>
</feature>
<feature type="region of interest" description="Disordered" evidence="3">
    <location>
        <begin position="230"/>
        <end position="271"/>
    </location>
</feature>
<evidence type="ECO:0000259" key="5">
    <source>
        <dbReference type="SMART" id="SM00186"/>
    </source>
</evidence>
<dbReference type="Proteomes" id="UP001205998">
    <property type="component" value="Unassembled WGS sequence"/>
</dbReference>
<feature type="chain" id="PRO_5041913204" description="Fibrinogen C-terminal domain-containing protein" evidence="4">
    <location>
        <begin position="19"/>
        <end position="1256"/>
    </location>
</feature>